<dbReference type="Gene3D" id="3.30.40.10">
    <property type="entry name" value="Zinc/RING finger domain, C3HC4 (zinc finger)"/>
    <property type="match status" value="2"/>
</dbReference>
<dbReference type="PROSITE" id="PS50016">
    <property type="entry name" value="ZF_PHD_2"/>
    <property type="match status" value="1"/>
</dbReference>
<evidence type="ECO:0000313" key="7">
    <source>
        <dbReference type="EMBL" id="WFD15167.1"/>
    </source>
</evidence>
<evidence type="ECO:0000256" key="2">
    <source>
        <dbReference type="ARBA" id="ARBA00022771"/>
    </source>
</evidence>
<dbReference type="InterPro" id="IPR011011">
    <property type="entry name" value="Znf_FYVE_PHD"/>
</dbReference>
<dbReference type="EMBL" id="CP119917">
    <property type="protein sequence ID" value="WFD15167.1"/>
    <property type="molecule type" value="Genomic_DNA"/>
</dbReference>
<protein>
    <recommendedName>
        <fullName evidence="6">PHD-type domain-containing protein</fullName>
    </recommendedName>
</protein>
<dbReference type="PANTHER" id="PTHR47636:SF1">
    <property type="entry name" value="TRANSCRIPTIONAL REGULATORY PROTEIN RCO1"/>
    <property type="match status" value="1"/>
</dbReference>
<dbReference type="CDD" id="cd15534">
    <property type="entry name" value="PHD2_PHF12_Rco1"/>
    <property type="match status" value="1"/>
</dbReference>
<evidence type="ECO:0000256" key="3">
    <source>
        <dbReference type="ARBA" id="ARBA00022833"/>
    </source>
</evidence>
<dbReference type="InterPro" id="IPR052819">
    <property type="entry name" value="Chromatin_regulatory_protein"/>
</dbReference>
<dbReference type="SUPFAM" id="SSF57903">
    <property type="entry name" value="FYVE/PHD zinc finger"/>
    <property type="match status" value="2"/>
</dbReference>
<dbReference type="Pfam" id="PF08700">
    <property type="entry name" value="VPS51_Exo84_N"/>
    <property type="match status" value="1"/>
</dbReference>
<dbReference type="InterPro" id="IPR013083">
    <property type="entry name" value="Znf_RING/FYVE/PHD"/>
</dbReference>
<evidence type="ECO:0000313" key="8">
    <source>
        <dbReference type="Proteomes" id="UP001217582"/>
    </source>
</evidence>
<dbReference type="GO" id="GO:0006357">
    <property type="term" value="P:regulation of transcription by RNA polymerase II"/>
    <property type="evidence" value="ECO:0007669"/>
    <property type="project" value="TreeGrafter"/>
</dbReference>
<dbReference type="InterPro" id="IPR019786">
    <property type="entry name" value="Zinc_finger_PHD-type_CS"/>
</dbReference>
<dbReference type="InterPro" id="IPR001965">
    <property type="entry name" value="Znf_PHD"/>
</dbReference>
<keyword evidence="8" id="KW-1185">Reference proteome</keyword>
<gene>
    <name evidence="7" type="ORF">MARU1_001182</name>
</gene>
<dbReference type="Proteomes" id="UP001217582">
    <property type="component" value="Chromosome 2"/>
</dbReference>
<evidence type="ECO:0000256" key="5">
    <source>
        <dbReference type="SAM" id="MobiDB-lite"/>
    </source>
</evidence>
<feature type="domain" description="PHD-type" evidence="6">
    <location>
        <begin position="717"/>
        <end position="791"/>
    </location>
</feature>
<dbReference type="PANTHER" id="PTHR47636">
    <property type="entry name" value="TRANSCRIPTIONAL REGULATORY PROTEIN RCO1"/>
    <property type="match status" value="1"/>
</dbReference>
<feature type="compositionally biased region" description="Low complexity" evidence="5">
    <location>
        <begin position="686"/>
        <end position="697"/>
    </location>
</feature>
<name>A0AAJ5YZJ4_9BASI</name>
<feature type="compositionally biased region" description="Basic residues" evidence="5">
    <location>
        <begin position="667"/>
        <end position="676"/>
    </location>
</feature>
<evidence type="ECO:0000256" key="1">
    <source>
        <dbReference type="ARBA" id="ARBA00022723"/>
    </source>
</evidence>
<proteinExistence type="predicted"/>
<dbReference type="SMART" id="SM00249">
    <property type="entry name" value="PHD"/>
    <property type="match status" value="2"/>
</dbReference>
<reference evidence="7 8" key="1">
    <citation type="submission" date="2023-03" db="EMBL/GenBank/DDBJ databases">
        <title>Mating type loci evolution in Malassezia.</title>
        <authorList>
            <person name="Coelho M.A."/>
        </authorList>
    </citation>
    <scope>NUCLEOTIDE SEQUENCE [LARGE SCALE GENOMIC DNA]</scope>
    <source>
        <strain evidence="7 8">CBS 13387</strain>
    </source>
</reference>
<sequence>MTGPPPLGSAEKLPCDVDRLFEEHNVRDIKEYAEHLSQQAHAKQQAVRTLVGDRFHDLLSVSRTVVDMSDQLAVLRQTIDMLLSTSSDVARQHASRASEALPLHGEASDVESAAAMLLVADAPETIRSALTSHAFLQAAWSIIFAGKAWTWIKERLDIQQFPMLASQWADVQALHKYVLTRIDVCMQQAGMHTSYVLDVMLAYVLLRHVSVASALSHFHAQRVKAALRTCTEGECDHADRLQRLVRSVSRTLHHTHELWARPSLSRILSHLSKAFFELGAPRSQNLSIAPEAARDFYAHVPVFVQTYEPPPTQETLHESDIYHYNEMFVRRVCSELDSVLQFITREHRLESLWPCRDRLKACVQNSPAHLAILETRLSDILVAQVRYILQQMLSDVPRKFAEALEQGEKDTNAMHDLFTAENVSPTHWRTVRTAGMEACVSLVETRLRRIMSSNEDVTASPVHDTCMILCDELMQADTSTMQQMHWLLRVCVALYTSPVLTQMLSRTFFERLADIYMELGTRWAHACVEHVVSMDRGTMPSLLMLAHELHTLGPSPLPPPPVWDEWTRQTHRAQHASPTQQPMPWQAIWEAEDIDTDRSFSSLCMDVTPPIVDLSHHDDGPAARKAWTRVAAPHLPSTEILPSNGLAALYDPVPLPLPKSSASAPRRTSRASRKRIRTEEAIEQQASKSSSSSSAADLAALGVTPRATEDELEALNNDFCDTCHGHGRFICCDGCPRSFHFACVCPPLDLDEMPFPNGTLLPHSDQAQPHDMRAQRALADDSWFCQVCFSQRMLPARAPEGCGPFGVLLQHLDTQNPRIFALPDDIRSYYKGVGTGPDGAYMDTIAQRPVKLSRQGFAEDRDPYQLRDKHGAAVLCFRCGQSALPDGPTAAQGGASLGRRMLSCDFCTLHWHLDCVDPPLTGMPPATRRWRCPAHSTPGRPRMRIPRAPQHTRTVQVPPGAPLPATGDAYVHIVPDPNDKFFDPETGAGRAKSYEDVTLDTDHIRTRYRIPEKTIRLAFWTAITRRWRRQQPPAPSAPAPTSSPRVSYPPLDALVDVAVSQNEPLKFVPTPTGEVHAEYATATRASLQPDALPYVPSQRSSYEGNECPSGQVPSTYLYPREIRELRDLKRTVEMLGGFERVRGLLEKVASHE</sequence>
<feature type="region of interest" description="Disordered" evidence="5">
    <location>
        <begin position="657"/>
        <end position="697"/>
    </location>
</feature>
<evidence type="ECO:0000259" key="6">
    <source>
        <dbReference type="PROSITE" id="PS50016"/>
    </source>
</evidence>
<keyword evidence="3" id="KW-0862">Zinc</keyword>
<dbReference type="GO" id="GO:0008270">
    <property type="term" value="F:zinc ion binding"/>
    <property type="evidence" value="ECO:0007669"/>
    <property type="project" value="UniProtKB-KW"/>
</dbReference>
<accession>A0AAJ5YZJ4</accession>
<organism evidence="7 8">
    <name type="scientific">Malassezia arunalokei</name>
    <dbReference type="NCBI Taxonomy" id="1514897"/>
    <lineage>
        <taxon>Eukaryota</taxon>
        <taxon>Fungi</taxon>
        <taxon>Dikarya</taxon>
        <taxon>Basidiomycota</taxon>
        <taxon>Ustilaginomycotina</taxon>
        <taxon>Malasseziomycetes</taxon>
        <taxon>Malasseziales</taxon>
        <taxon>Malasseziaceae</taxon>
        <taxon>Malassezia</taxon>
    </lineage>
</organism>
<dbReference type="AlphaFoldDB" id="A0AAJ5YZJ4"/>
<dbReference type="GO" id="GO:0032221">
    <property type="term" value="C:Rpd3S complex"/>
    <property type="evidence" value="ECO:0007669"/>
    <property type="project" value="TreeGrafter"/>
</dbReference>
<dbReference type="Pfam" id="PF00628">
    <property type="entry name" value="PHD"/>
    <property type="match status" value="1"/>
</dbReference>
<keyword evidence="1" id="KW-0479">Metal-binding</keyword>
<evidence type="ECO:0000256" key="4">
    <source>
        <dbReference type="PROSITE-ProRule" id="PRU00146"/>
    </source>
</evidence>
<dbReference type="InterPro" id="IPR019787">
    <property type="entry name" value="Znf_PHD-finger"/>
</dbReference>
<keyword evidence="2 4" id="KW-0863">Zinc-finger</keyword>
<dbReference type="PROSITE" id="PS01359">
    <property type="entry name" value="ZF_PHD_1"/>
    <property type="match status" value="1"/>
</dbReference>